<dbReference type="Proteomes" id="UP000250140">
    <property type="component" value="Unassembled WGS sequence"/>
</dbReference>
<name>A0A8E2EQ00_9PEZI</name>
<evidence type="ECO:0000313" key="1">
    <source>
        <dbReference type="EMBL" id="OCL02772.1"/>
    </source>
</evidence>
<reference evidence="1 2" key="1">
    <citation type="journal article" date="2016" name="Nat. Commun.">
        <title>Ectomycorrhizal ecology is imprinted in the genome of the dominant symbiotic fungus Cenococcum geophilum.</title>
        <authorList>
            <consortium name="DOE Joint Genome Institute"/>
            <person name="Peter M."/>
            <person name="Kohler A."/>
            <person name="Ohm R.A."/>
            <person name="Kuo A."/>
            <person name="Krutzmann J."/>
            <person name="Morin E."/>
            <person name="Arend M."/>
            <person name="Barry K.W."/>
            <person name="Binder M."/>
            <person name="Choi C."/>
            <person name="Clum A."/>
            <person name="Copeland A."/>
            <person name="Grisel N."/>
            <person name="Haridas S."/>
            <person name="Kipfer T."/>
            <person name="LaButti K."/>
            <person name="Lindquist E."/>
            <person name="Lipzen A."/>
            <person name="Maire R."/>
            <person name="Meier B."/>
            <person name="Mihaltcheva S."/>
            <person name="Molinier V."/>
            <person name="Murat C."/>
            <person name="Poggeler S."/>
            <person name="Quandt C.A."/>
            <person name="Sperisen C."/>
            <person name="Tritt A."/>
            <person name="Tisserant E."/>
            <person name="Crous P.W."/>
            <person name="Henrissat B."/>
            <person name="Nehls U."/>
            <person name="Egli S."/>
            <person name="Spatafora J.W."/>
            <person name="Grigoriev I.V."/>
            <person name="Martin F.M."/>
        </authorList>
    </citation>
    <scope>NUCLEOTIDE SEQUENCE [LARGE SCALE GENOMIC DNA]</scope>
    <source>
        <strain evidence="1 2">CBS 207.34</strain>
    </source>
</reference>
<accession>A0A8E2EQ00</accession>
<proteinExistence type="predicted"/>
<sequence>MIPYASSTAPSLRPSTSDTPVSLIISVFAVREHNDVMHYYHYCHSAYRAWILRPVRLAEAEKGGGYDAGSNARKLEAHNETYDETHDDAYAETHNEAHNKAHDATYKAYDEAYNGLTTGLTTRFTVAHLYAPTASEHWVDYRGVITYS</sequence>
<organism evidence="1 2">
    <name type="scientific">Glonium stellatum</name>
    <dbReference type="NCBI Taxonomy" id="574774"/>
    <lineage>
        <taxon>Eukaryota</taxon>
        <taxon>Fungi</taxon>
        <taxon>Dikarya</taxon>
        <taxon>Ascomycota</taxon>
        <taxon>Pezizomycotina</taxon>
        <taxon>Dothideomycetes</taxon>
        <taxon>Pleosporomycetidae</taxon>
        <taxon>Gloniales</taxon>
        <taxon>Gloniaceae</taxon>
        <taxon>Glonium</taxon>
    </lineage>
</organism>
<dbReference type="AlphaFoldDB" id="A0A8E2EQ00"/>
<keyword evidence="2" id="KW-1185">Reference proteome</keyword>
<dbReference type="EMBL" id="KV750881">
    <property type="protein sequence ID" value="OCL02772.1"/>
    <property type="molecule type" value="Genomic_DNA"/>
</dbReference>
<gene>
    <name evidence="1" type="ORF">AOQ84DRAFT_368941</name>
</gene>
<protein>
    <submittedName>
        <fullName evidence="1">Uncharacterized protein</fullName>
    </submittedName>
</protein>
<evidence type="ECO:0000313" key="2">
    <source>
        <dbReference type="Proteomes" id="UP000250140"/>
    </source>
</evidence>